<organism evidence="2 3">
    <name type="scientific">Danxiaibacter flavus</name>
    <dbReference type="NCBI Taxonomy" id="3049108"/>
    <lineage>
        <taxon>Bacteria</taxon>
        <taxon>Pseudomonadati</taxon>
        <taxon>Bacteroidota</taxon>
        <taxon>Chitinophagia</taxon>
        <taxon>Chitinophagales</taxon>
        <taxon>Chitinophagaceae</taxon>
        <taxon>Danxiaibacter</taxon>
    </lineage>
</organism>
<accession>A0ABV3ZIK5</accession>
<reference evidence="2 3" key="1">
    <citation type="submission" date="2023-07" db="EMBL/GenBank/DDBJ databases">
        <authorList>
            <person name="Lian W.-H."/>
        </authorList>
    </citation>
    <scope>NUCLEOTIDE SEQUENCE [LARGE SCALE GENOMIC DNA]</scope>
    <source>
        <strain evidence="2 3">SYSU DXS3180</strain>
    </source>
</reference>
<proteinExistence type="predicted"/>
<evidence type="ECO:0000256" key="1">
    <source>
        <dbReference type="SAM" id="SignalP"/>
    </source>
</evidence>
<keyword evidence="1" id="KW-0732">Signal</keyword>
<comment type="caution">
    <text evidence="2">The sequence shown here is derived from an EMBL/GenBank/DDBJ whole genome shotgun (WGS) entry which is preliminary data.</text>
</comment>
<evidence type="ECO:0000313" key="2">
    <source>
        <dbReference type="EMBL" id="MEX6689724.1"/>
    </source>
</evidence>
<protein>
    <submittedName>
        <fullName evidence="2">Uncharacterized protein</fullName>
    </submittedName>
</protein>
<gene>
    <name evidence="2" type="ORF">QTN47_19620</name>
</gene>
<dbReference type="EMBL" id="JAULBC010000007">
    <property type="protein sequence ID" value="MEX6689724.1"/>
    <property type="molecule type" value="Genomic_DNA"/>
</dbReference>
<dbReference type="Proteomes" id="UP001560573">
    <property type="component" value="Unassembled WGS sequence"/>
</dbReference>
<name>A0ABV3ZIK5_9BACT</name>
<keyword evidence="3" id="KW-1185">Reference proteome</keyword>
<sequence>MKHLLLAIFGLYSIASTYAQTSDAEAEALVNLLGIQKKEAVSKLVSVTGKDSVAFWKIYDEYQKKNNATAKARIKLYEQTAHSYGNMTPHVADSLATKYFANRVDQEKTLEEYYQKIKAATNAVVAFEFYQSEVYLLTQIRASIMQQIPTYGQIQLAAKKKE</sequence>
<dbReference type="RefSeq" id="WP_369331132.1">
    <property type="nucleotide sequence ID" value="NZ_JAULBC010000007.1"/>
</dbReference>
<evidence type="ECO:0000313" key="3">
    <source>
        <dbReference type="Proteomes" id="UP001560573"/>
    </source>
</evidence>
<feature type="chain" id="PRO_5046789975" evidence="1">
    <location>
        <begin position="20"/>
        <end position="162"/>
    </location>
</feature>
<feature type="signal peptide" evidence="1">
    <location>
        <begin position="1"/>
        <end position="19"/>
    </location>
</feature>